<sequence>MGLAERTWPALDAWSRRLGGVQAGKAFAVALSGGPDSTALAHVYQKWLETRFPGRSFRGQCIVVNHNLRRGSGEEALVVSERARDLGLSPVVRSVALESSKQEVAREGRLRTLLEVGLEFGAKAILLGHTRSDQLETFLMRAMRASGIQGLRGIPEASTLSLSRDGIRVEALEPGEGRLPGSSGEVYLVRPLLGVTKGEVLGYCADNGLEYVEDPSNVNLGYTRNAIRDHFGTALEAREDDGLCRNVATVHSLLANSVCPLHSERLSSMRRDAVRPADAEAAAAGDLYVNVEALRRHPVELVQDLLLELVHSMAPSSRKRPRLRSIERMQRLMYQGKRCAIRGIRCIPVPETRKTLYLLSGRSPGQSC</sequence>
<name>A0A5B8MLA7_9CHLO</name>
<keyword evidence="5" id="KW-0067">ATP-binding</keyword>
<dbReference type="GO" id="GO:0008033">
    <property type="term" value="P:tRNA processing"/>
    <property type="evidence" value="ECO:0007669"/>
    <property type="project" value="UniProtKB-KW"/>
</dbReference>
<dbReference type="Proteomes" id="UP000316726">
    <property type="component" value="Chromosome 5"/>
</dbReference>
<dbReference type="EC" id="6.3.4.19" evidence="1"/>
<dbReference type="PANTHER" id="PTHR43033">
    <property type="entry name" value="TRNA(ILE)-LYSIDINE SYNTHASE-RELATED"/>
    <property type="match status" value="1"/>
</dbReference>
<evidence type="ECO:0000256" key="3">
    <source>
        <dbReference type="ARBA" id="ARBA00022694"/>
    </source>
</evidence>
<evidence type="ECO:0000256" key="2">
    <source>
        <dbReference type="ARBA" id="ARBA00022598"/>
    </source>
</evidence>
<dbReference type="SUPFAM" id="SSF52402">
    <property type="entry name" value="Adenine nucleotide alpha hydrolases-like"/>
    <property type="match status" value="1"/>
</dbReference>
<evidence type="ECO:0000259" key="7">
    <source>
        <dbReference type="Pfam" id="PF01171"/>
    </source>
</evidence>
<dbReference type="Gene3D" id="3.40.50.620">
    <property type="entry name" value="HUPs"/>
    <property type="match status" value="1"/>
</dbReference>
<evidence type="ECO:0000256" key="6">
    <source>
        <dbReference type="ARBA" id="ARBA00048539"/>
    </source>
</evidence>
<evidence type="ECO:0000256" key="5">
    <source>
        <dbReference type="ARBA" id="ARBA00022840"/>
    </source>
</evidence>
<dbReference type="InterPro" id="IPR011063">
    <property type="entry name" value="TilS/TtcA_N"/>
</dbReference>
<dbReference type="AlphaFoldDB" id="A0A5B8MLA7"/>
<proteinExistence type="inferred from homology"/>
<protein>
    <recommendedName>
        <fullName evidence="1">tRNA(Ile)-lysidine synthetase</fullName>
        <ecNumber evidence="1">6.3.4.19</ecNumber>
    </recommendedName>
</protein>
<dbReference type="STRING" id="1764295.A0A5B8MLA7"/>
<dbReference type="CDD" id="cd01992">
    <property type="entry name" value="TilS_N"/>
    <property type="match status" value="1"/>
</dbReference>
<dbReference type="NCBIfam" id="TIGR02432">
    <property type="entry name" value="lysidine_TilS_N"/>
    <property type="match status" value="1"/>
</dbReference>
<keyword evidence="9" id="KW-1185">Reference proteome</keyword>
<keyword evidence="4" id="KW-0547">Nucleotide-binding</keyword>
<evidence type="ECO:0000256" key="4">
    <source>
        <dbReference type="ARBA" id="ARBA00022741"/>
    </source>
</evidence>
<accession>A0A5B8MLA7</accession>
<evidence type="ECO:0000256" key="1">
    <source>
        <dbReference type="ARBA" id="ARBA00013267"/>
    </source>
</evidence>
<dbReference type="InterPro" id="IPR012795">
    <property type="entry name" value="tRNA_Ile_lys_synt_N"/>
</dbReference>
<dbReference type="Pfam" id="PF01171">
    <property type="entry name" value="ATP_bind_3"/>
    <property type="match status" value="1"/>
</dbReference>
<dbReference type="HAMAP" id="MF_01161">
    <property type="entry name" value="tRNA_Ile_lys_synt"/>
    <property type="match status" value="1"/>
</dbReference>
<dbReference type="OrthoDB" id="511782at2759"/>
<gene>
    <name evidence="8" type="ORF">A3770_05p39260</name>
</gene>
<dbReference type="PANTHER" id="PTHR43033:SF1">
    <property type="entry name" value="TRNA(ILE)-LYSIDINE SYNTHASE-RELATED"/>
    <property type="match status" value="1"/>
</dbReference>
<dbReference type="GO" id="GO:0032267">
    <property type="term" value="F:tRNA(Ile)-lysidine synthase activity"/>
    <property type="evidence" value="ECO:0007669"/>
    <property type="project" value="UniProtKB-EC"/>
</dbReference>
<feature type="domain" description="tRNA(Ile)-lysidine/2-thiocytidine synthase N-terminal" evidence="7">
    <location>
        <begin position="27"/>
        <end position="229"/>
    </location>
</feature>
<organism evidence="8 9">
    <name type="scientific">Chloropicon primus</name>
    <dbReference type="NCBI Taxonomy" id="1764295"/>
    <lineage>
        <taxon>Eukaryota</taxon>
        <taxon>Viridiplantae</taxon>
        <taxon>Chlorophyta</taxon>
        <taxon>Chloropicophyceae</taxon>
        <taxon>Chloropicales</taxon>
        <taxon>Chloropicaceae</taxon>
        <taxon>Chloropicon</taxon>
    </lineage>
</organism>
<comment type="catalytic activity">
    <reaction evidence="6">
        <text>cytidine(34) in tRNA(Ile2) + L-lysine + ATP = lysidine(34) in tRNA(Ile2) + AMP + diphosphate + H(+)</text>
        <dbReference type="Rhea" id="RHEA:43744"/>
        <dbReference type="Rhea" id="RHEA-COMP:10625"/>
        <dbReference type="Rhea" id="RHEA-COMP:10670"/>
        <dbReference type="ChEBI" id="CHEBI:15378"/>
        <dbReference type="ChEBI" id="CHEBI:30616"/>
        <dbReference type="ChEBI" id="CHEBI:32551"/>
        <dbReference type="ChEBI" id="CHEBI:33019"/>
        <dbReference type="ChEBI" id="CHEBI:82748"/>
        <dbReference type="ChEBI" id="CHEBI:83665"/>
        <dbReference type="ChEBI" id="CHEBI:456215"/>
        <dbReference type="EC" id="6.3.4.19"/>
    </reaction>
</comment>
<dbReference type="EMBL" id="CP031038">
    <property type="protein sequence ID" value="QDZ21408.1"/>
    <property type="molecule type" value="Genomic_DNA"/>
</dbReference>
<dbReference type="GO" id="GO:0005524">
    <property type="term" value="F:ATP binding"/>
    <property type="evidence" value="ECO:0007669"/>
    <property type="project" value="UniProtKB-KW"/>
</dbReference>
<keyword evidence="2" id="KW-0436">Ligase</keyword>
<reference evidence="8 9" key="1">
    <citation type="submission" date="2018-07" db="EMBL/GenBank/DDBJ databases">
        <title>The complete nuclear genome of the prasinophyte Chloropicon primus (CCMP1205).</title>
        <authorList>
            <person name="Pombert J.-F."/>
            <person name="Otis C."/>
            <person name="Turmel M."/>
            <person name="Lemieux C."/>
        </authorList>
    </citation>
    <scope>NUCLEOTIDE SEQUENCE [LARGE SCALE GENOMIC DNA]</scope>
    <source>
        <strain evidence="8 9">CCMP1205</strain>
    </source>
</reference>
<dbReference type="InterPro" id="IPR012094">
    <property type="entry name" value="tRNA_Ile_lys_synt"/>
</dbReference>
<keyword evidence="3" id="KW-0819">tRNA processing</keyword>
<dbReference type="InterPro" id="IPR014729">
    <property type="entry name" value="Rossmann-like_a/b/a_fold"/>
</dbReference>
<evidence type="ECO:0000313" key="8">
    <source>
        <dbReference type="EMBL" id="QDZ21408.1"/>
    </source>
</evidence>
<evidence type="ECO:0000313" key="9">
    <source>
        <dbReference type="Proteomes" id="UP000316726"/>
    </source>
</evidence>